<feature type="non-terminal residue" evidence="2">
    <location>
        <position position="1"/>
    </location>
</feature>
<proteinExistence type="predicted"/>
<evidence type="ECO:0000313" key="2">
    <source>
        <dbReference type="EMBL" id="PCH37204.1"/>
    </source>
</evidence>
<dbReference type="InterPro" id="IPR053793">
    <property type="entry name" value="PB1-like"/>
</dbReference>
<dbReference type="InterPro" id="IPR000270">
    <property type="entry name" value="PB1_dom"/>
</dbReference>
<evidence type="ECO:0000259" key="1">
    <source>
        <dbReference type="PROSITE" id="PS51745"/>
    </source>
</evidence>
<dbReference type="OrthoDB" id="661148at2759"/>
<organism evidence="2 3">
    <name type="scientific">Wolfiporia cocos (strain MD-104)</name>
    <name type="common">Brown rot fungus</name>
    <dbReference type="NCBI Taxonomy" id="742152"/>
    <lineage>
        <taxon>Eukaryota</taxon>
        <taxon>Fungi</taxon>
        <taxon>Dikarya</taxon>
        <taxon>Basidiomycota</taxon>
        <taxon>Agaricomycotina</taxon>
        <taxon>Agaricomycetes</taxon>
        <taxon>Polyporales</taxon>
        <taxon>Phaeolaceae</taxon>
        <taxon>Wolfiporia</taxon>
    </lineage>
</organism>
<accession>A0A2H3JKM5</accession>
<reference evidence="2 3" key="1">
    <citation type="journal article" date="2012" name="Science">
        <title>The Paleozoic origin of enzymatic lignin decomposition reconstructed from 31 fungal genomes.</title>
        <authorList>
            <person name="Floudas D."/>
            <person name="Binder M."/>
            <person name="Riley R."/>
            <person name="Barry K."/>
            <person name="Blanchette R.A."/>
            <person name="Henrissat B."/>
            <person name="Martinez A.T."/>
            <person name="Otillar R."/>
            <person name="Spatafora J.W."/>
            <person name="Yadav J.S."/>
            <person name="Aerts A."/>
            <person name="Benoit I."/>
            <person name="Boyd A."/>
            <person name="Carlson A."/>
            <person name="Copeland A."/>
            <person name="Coutinho P.M."/>
            <person name="de Vries R.P."/>
            <person name="Ferreira P."/>
            <person name="Findley K."/>
            <person name="Foster B."/>
            <person name="Gaskell J."/>
            <person name="Glotzer D."/>
            <person name="Gorecki P."/>
            <person name="Heitman J."/>
            <person name="Hesse C."/>
            <person name="Hori C."/>
            <person name="Igarashi K."/>
            <person name="Jurgens J.A."/>
            <person name="Kallen N."/>
            <person name="Kersten P."/>
            <person name="Kohler A."/>
            <person name="Kuees U."/>
            <person name="Kumar T.K.A."/>
            <person name="Kuo A."/>
            <person name="LaButti K."/>
            <person name="Larrondo L.F."/>
            <person name="Lindquist E."/>
            <person name="Ling A."/>
            <person name="Lombard V."/>
            <person name="Lucas S."/>
            <person name="Lundell T."/>
            <person name="Martin R."/>
            <person name="McLaughlin D.J."/>
            <person name="Morgenstern I."/>
            <person name="Morin E."/>
            <person name="Murat C."/>
            <person name="Nagy L.G."/>
            <person name="Nolan M."/>
            <person name="Ohm R.A."/>
            <person name="Patyshakuliyeva A."/>
            <person name="Rokas A."/>
            <person name="Ruiz-Duenas F.J."/>
            <person name="Sabat G."/>
            <person name="Salamov A."/>
            <person name="Samejima M."/>
            <person name="Schmutz J."/>
            <person name="Slot J.C."/>
            <person name="St John F."/>
            <person name="Stenlid J."/>
            <person name="Sun H."/>
            <person name="Sun S."/>
            <person name="Syed K."/>
            <person name="Tsang A."/>
            <person name="Wiebenga A."/>
            <person name="Young D."/>
            <person name="Pisabarro A."/>
            <person name="Eastwood D.C."/>
            <person name="Martin F."/>
            <person name="Cullen D."/>
            <person name="Grigoriev I.V."/>
            <person name="Hibbett D.S."/>
        </authorList>
    </citation>
    <scope>NUCLEOTIDE SEQUENCE [LARGE SCALE GENOMIC DNA]</scope>
    <source>
        <strain evidence="2 3">MD-104</strain>
    </source>
</reference>
<dbReference type="Pfam" id="PF00564">
    <property type="entry name" value="PB1"/>
    <property type="match status" value="1"/>
</dbReference>
<dbReference type="AlphaFoldDB" id="A0A2H3JKM5"/>
<evidence type="ECO:0000313" key="3">
    <source>
        <dbReference type="Proteomes" id="UP000218811"/>
    </source>
</evidence>
<protein>
    <recommendedName>
        <fullName evidence="1">PB1 domain-containing protein</fullName>
    </recommendedName>
</protein>
<dbReference type="PROSITE" id="PS51745">
    <property type="entry name" value="PB1"/>
    <property type="match status" value="1"/>
</dbReference>
<feature type="non-terminal residue" evidence="2">
    <location>
        <position position="51"/>
    </location>
</feature>
<gene>
    <name evidence="2" type="ORF">WOLCODRAFT_39041</name>
</gene>
<dbReference type="EMBL" id="KB467909">
    <property type="protein sequence ID" value="PCH37204.1"/>
    <property type="molecule type" value="Genomic_DNA"/>
</dbReference>
<dbReference type="Gene3D" id="3.10.20.90">
    <property type="entry name" value="Phosphatidylinositol 3-kinase Catalytic Subunit, Chain A, domain 1"/>
    <property type="match status" value="1"/>
</dbReference>
<dbReference type="SUPFAM" id="SSF54277">
    <property type="entry name" value="CAD &amp; PB1 domains"/>
    <property type="match status" value="1"/>
</dbReference>
<dbReference type="Proteomes" id="UP000218811">
    <property type="component" value="Unassembled WGS sequence"/>
</dbReference>
<keyword evidence="3" id="KW-1185">Reference proteome</keyword>
<sequence length="51" mass="5801">WSDLAARIENLFSIPAAAIALSYIDSDNDEVTLNTEEELQQFYKDYSATEE</sequence>
<name>A0A2H3JKM5_WOLCO</name>
<dbReference type="OMA" id="EHLYNIP"/>
<feature type="domain" description="PB1" evidence="1">
    <location>
        <begin position="1"/>
        <end position="51"/>
    </location>
</feature>